<dbReference type="GO" id="GO:0005737">
    <property type="term" value="C:cytoplasm"/>
    <property type="evidence" value="ECO:0007669"/>
    <property type="project" value="InterPro"/>
</dbReference>
<dbReference type="InterPro" id="IPR001482">
    <property type="entry name" value="T2SS/T4SS_dom"/>
</dbReference>
<dbReference type="Pfam" id="PF00437">
    <property type="entry name" value="T2SSE"/>
    <property type="match status" value="1"/>
</dbReference>
<dbReference type="OrthoDB" id="9810761at2"/>
<protein>
    <submittedName>
        <fullName evidence="3">P-type conjugative transfer ATPase TrbB</fullName>
    </submittedName>
</protein>
<dbReference type="Gene3D" id="3.30.450.370">
    <property type="match status" value="1"/>
</dbReference>
<dbReference type="CDD" id="cd01130">
    <property type="entry name" value="VirB11-like_ATPase"/>
    <property type="match status" value="1"/>
</dbReference>
<feature type="domain" description="Bacterial type II secretion system protein E" evidence="2">
    <location>
        <begin position="110"/>
        <end position="291"/>
    </location>
</feature>
<comment type="similarity">
    <text evidence="1">Belongs to the GSP E family.</text>
</comment>
<dbReference type="AlphaFoldDB" id="A0A501XSM3"/>
<evidence type="ECO:0000259" key="2">
    <source>
        <dbReference type="Pfam" id="PF00437"/>
    </source>
</evidence>
<dbReference type="SUPFAM" id="SSF52540">
    <property type="entry name" value="P-loop containing nucleoside triphosphate hydrolases"/>
    <property type="match status" value="1"/>
</dbReference>
<organism evidence="3 4">
    <name type="scientific">Sandaracinobacter neustonicus</name>
    <dbReference type="NCBI Taxonomy" id="1715348"/>
    <lineage>
        <taxon>Bacteria</taxon>
        <taxon>Pseudomonadati</taxon>
        <taxon>Pseudomonadota</taxon>
        <taxon>Alphaproteobacteria</taxon>
        <taxon>Sphingomonadales</taxon>
        <taxon>Sphingosinicellaceae</taxon>
        <taxon>Sandaracinobacter</taxon>
    </lineage>
</organism>
<dbReference type="RefSeq" id="WP_140927204.1">
    <property type="nucleotide sequence ID" value="NZ_VFSU01000012.1"/>
</dbReference>
<reference evidence="3 4" key="1">
    <citation type="submission" date="2019-06" db="EMBL/GenBank/DDBJ databases">
        <authorList>
            <person name="Lee I."/>
            <person name="Jang G.I."/>
            <person name="Hwang C.Y."/>
        </authorList>
    </citation>
    <scope>NUCLEOTIDE SEQUENCE [LARGE SCALE GENOMIC DNA]</scope>
    <source>
        <strain evidence="3 4">PAMC 28131</strain>
    </source>
</reference>
<dbReference type="InterPro" id="IPR014149">
    <property type="entry name" value="Conjug-transfer_TrbB"/>
</dbReference>
<sequence>MTALRPETVASGRRRTMLQTAFGPAIAAALANPLVTEIMVNPDGALRLDILGEGRVDTDIRIEASEVERIIRLVASNIGGEIAPARPIISAELPAHGTGAGERFEGLLPPVSLAPCFSIRKPAVRIHTLGDYVADGVMSQAQAMVLRAAVAERRNILVAGGTSSGKTTLANALLAELADRDERVILIEDTRELQSPAPDTVALRTRGGSVTMGDLVRSTLRLRPDRIVVGEVRGPEALDMLKAWNTGHPGGIATIHANSAEAALMRLEQLIQEAVVHVPRALIADAIDMVVFLSGRGAERRLQTIASIAGLLADGRYAFSDLSPASRVKSDPLNPEGD</sequence>
<accession>A0A501XSM3</accession>
<dbReference type="GO" id="GO:0005524">
    <property type="term" value="F:ATP binding"/>
    <property type="evidence" value="ECO:0007669"/>
    <property type="project" value="InterPro"/>
</dbReference>
<keyword evidence="4" id="KW-1185">Reference proteome</keyword>
<evidence type="ECO:0000256" key="1">
    <source>
        <dbReference type="ARBA" id="ARBA00006611"/>
    </source>
</evidence>
<proteinExistence type="inferred from homology"/>
<gene>
    <name evidence="3" type="primary">trbB</name>
    <name evidence="3" type="ORF">FJQ54_04320</name>
</gene>
<dbReference type="Gene3D" id="3.40.50.300">
    <property type="entry name" value="P-loop containing nucleotide triphosphate hydrolases"/>
    <property type="match status" value="1"/>
</dbReference>
<dbReference type="GO" id="GO:0016887">
    <property type="term" value="F:ATP hydrolysis activity"/>
    <property type="evidence" value="ECO:0007669"/>
    <property type="project" value="InterPro"/>
</dbReference>
<dbReference type="PANTHER" id="PTHR30486:SF6">
    <property type="entry name" value="TYPE IV PILUS RETRACTATION ATPASE PILT"/>
    <property type="match status" value="1"/>
</dbReference>
<evidence type="ECO:0000313" key="3">
    <source>
        <dbReference type="EMBL" id="TPE63343.1"/>
    </source>
</evidence>
<dbReference type="InterPro" id="IPR027417">
    <property type="entry name" value="P-loop_NTPase"/>
</dbReference>
<dbReference type="EMBL" id="VFSU01000012">
    <property type="protein sequence ID" value="TPE63343.1"/>
    <property type="molecule type" value="Genomic_DNA"/>
</dbReference>
<dbReference type="NCBIfam" id="TIGR02782">
    <property type="entry name" value="TrbB_P"/>
    <property type="match status" value="1"/>
</dbReference>
<comment type="caution">
    <text evidence="3">The sequence shown here is derived from an EMBL/GenBank/DDBJ whole genome shotgun (WGS) entry which is preliminary data.</text>
</comment>
<name>A0A501XSM3_9SPHN</name>
<dbReference type="Proteomes" id="UP000319897">
    <property type="component" value="Unassembled WGS sequence"/>
</dbReference>
<dbReference type="PANTHER" id="PTHR30486">
    <property type="entry name" value="TWITCHING MOTILITY PROTEIN PILT"/>
    <property type="match status" value="1"/>
</dbReference>
<dbReference type="InterPro" id="IPR050921">
    <property type="entry name" value="T4SS_GSP_E_ATPase"/>
</dbReference>
<evidence type="ECO:0000313" key="4">
    <source>
        <dbReference type="Proteomes" id="UP000319897"/>
    </source>
</evidence>